<proteinExistence type="predicted"/>
<sequence length="43" mass="4696">MLTSKTDKTGNPVFCVHGPIKLPIFVPQLEVKANQRSSVTALE</sequence>
<keyword evidence="2" id="KW-1185">Reference proteome</keyword>
<accession>A0A183KFE4</accession>
<organism evidence="3">
    <name type="scientific">Schistosoma curassoni</name>
    <dbReference type="NCBI Taxonomy" id="6186"/>
    <lineage>
        <taxon>Eukaryota</taxon>
        <taxon>Metazoa</taxon>
        <taxon>Spiralia</taxon>
        <taxon>Lophotrochozoa</taxon>
        <taxon>Platyhelminthes</taxon>
        <taxon>Trematoda</taxon>
        <taxon>Digenea</taxon>
        <taxon>Strigeidida</taxon>
        <taxon>Schistosomatoidea</taxon>
        <taxon>Schistosomatidae</taxon>
        <taxon>Schistosoma</taxon>
    </lineage>
</organism>
<protein>
    <submittedName>
        <fullName evidence="1 3">Uncharacterized protein</fullName>
    </submittedName>
</protein>
<dbReference type="WBParaSite" id="SCUD_0001374101-mRNA-1">
    <property type="protein sequence ID" value="SCUD_0001374101-mRNA-1"/>
    <property type="gene ID" value="SCUD_0001374101"/>
</dbReference>
<evidence type="ECO:0000313" key="1">
    <source>
        <dbReference type="EMBL" id="VDP53873.1"/>
    </source>
</evidence>
<reference evidence="1 2" key="2">
    <citation type="submission" date="2018-11" db="EMBL/GenBank/DDBJ databases">
        <authorList>
            <consortium name="Pathogen Informatics"/>
        </authorList>
    </citation>
    <scope>NUCLEOTIDE SEQUENCE [LARGE SCALE GENOMIC DNA]</scope>
    <source>
        <strain evidence="1">Dakar</strain>
        <strain evidence="2">Dakar, Senegal</strain>
    </source>
</reference>
<name>A0A183KFE4_9TREM</name>
<dbReference type="Proteomes" id="UP000279833">
    <property type="component" value="Unassembled WGS sequence"/>
</dbReference>
<evidence type="ECO:0000313" key="2">
    <source>
        <dbReference type="Proteomes" id="UP000279833"/>
    </source>
</evidence>
<reference evidence="3" key="1">
    <citation type="submission" date="2016-06" db="UniProtKB">
        <authorList>
            <consortium name="WormBaseParasite"/>
        </authorList>
    </citation>
    <scope>IDENTIFICATION</scope>
</reference>
<gene>
    <name evidence="1" type="ORF">SCUD_LOCUS13738</name>
</gene>
<dbReference type="EMBL" id="UZAK01036113">
    <property type="protein sequence ID" value="VDP53873.1"/>
    <property type="molecule type" value="Genomic_DNA"/>
</dbReference>
<evidence type="ECO:0000313" key="3">
    <source>
        <dbReference type="WBParaSite" id="SCUD_0001374101-mRNA-1"/>
    </source>
</evidence>
<dbReference type="AlphaFoldDB" id="A0A183KFE4"/>